<reference evidence="4" key="2">
    <citation type="submission" date="2020-09" db="EMBL/GenBank/DDBJ databases">
        <authorList>
            <person name="Sun Q."/>
            <person name="Zhou Y."/>
        </authorList>
    </citation>
    <scope>NUCLEOTIDE SEQUENCE</scope>
    <source>
        <strain evidence="4">CGMCC 1.15448</strain>
    </source>
</reference>
<evidence type="ECO:0000259" key="2">
    <source>
        <dbReference type="PROSITE" id="PS50110"/>
    </source>
</evidence>
<dbReference type="Gene3D" id="3.40.50.2300">
    <property type="match status" value="1"/>
</dbReference>
<evidence type="ECO:0000259" key="3">
    <source>
        <dbReference type="PROSITE" id="PS50930"/>
    </source>
</evidence>
<keyword evidence="1" id="KW-0597">Phosphoprotein</keyword>
<dbReference type="Pfam" id="PF00072">
    <property type="entry name" value="Response_reg"/>
    <property type="match status" value="1"/>
</dbReference>
<proteinExistence type="predicted"/>
<dbReference type="InterPro" id="IPR007492">
    <property type="entry name" value="LytTR_DNA-bd_dom"/>
</dbReference>
<feature type="domain" description="HTH LytTR-type" evidence="3">
    <location>
        <begin position="129"/>
        <end position="199"/>
    </location>
</feature>
<name>A0A8J2UD20_9BACT</name>
<keyword evidence="5" id="KW-1185">Reference proteome</keyword>
<evidence type="ECO:0000256" key="1">
    <source>
        <dbReference type="PROSITE-ProRule" id="PRU00169"/>
    </source>
</evidence>
<dbReference type="PROSITE" id="PS50110">
    <property type="entry name" value="RESPONSE_REGULATORY"/>
    <property type="match status" value="1"/>
</dbReference>
<sequence>MLKCIIVEDEILAQDVIKSHLARIDQMELVGVFRTGPEAMAALEMQEVDVIFLDIRLPGMSGLHFLRSLADPPLVVLTTAYAEYALESYEFNVIDYLLKPISFERFSKAVNKLLDGRLYALPGAAGDHIFIKSNSKFFRVNYSEILYVEGMKDYLKIHTPDYTLVTHQTMNELEKQLPPRLFIRVHRSYLVAVGHIRAIYGNSIELGKVTIPIGVNYKEGVMGLIGRK</sequence>
<dbReference type="EMBL" id="BMJC01000002">
    <property type="protein sequence ID" value="GGA98750.1"/>
    <property type="molecule type" value="Genomic_DNA"/>
</dbReference>
<evidence type="ECO:0000313" key="5">
    <source>
        <dbReference type="Proteomes" id="UP000607559"/>
    </source>
</evidence>
<keyword evidence="4" id="KW-0238">DNA-binding</keyword>
<dbReference type="PANTHER" id="PTHR37299:SF1">
    <property type="entry name" value="STAGE 0 SPORULATION PROTEIN A HOMOLOG"/>
    <property type="match status" value="1"/>
</dbReference>
<evidence type="ECO:0000313" key="4">
    <source>
        <dbReference type="EMBL" id="GGA98750.1"/>
    </source>
</evidence>
<dbReference type="SUPFAM" id="SSF52172">
    <property type="entry name" value="CheY-like"/>
    <property type="match status" value="1"/>
</dbReference>
<dbReference type="GO" id="GO:0000156">
    <property type="term" value="F:phosphorelay response regulator activity"/>
    <property type="evidence" value="ECO:0007669"/>
    <property type="project" value="InterPro"/>
</dbReference>
<accession>A0A8J2UD20</accession>
<dbReference type="PANTHER" id="PTHR37299">
    <property type="entry name" value="TRANSCRIPTIONAL REGULATOR-RELATED"/>
    <property type="match status" value="1"/>
</dbReference>
<dbReference type="InterPro" id="IPR001789">
    <property type="entry name" value="Sig_transdc_resp-reg_receiver"/>
</dbReference>
<dbReference type="GO" id="GO:0003677">
    <property type="term" value="F:DNA binding"/>
    <property type="evidence" value="ECO:0007669"/>
    <property type="project" value="UniProtKB-KW"/>
</dbReference>
<organism evidence="4 5">
    <name type="scientific">Puia dinghuensis</name>
    <dbReference type="NCBI Taxonomy" id="1792502"/>
    <lineage>
        <taxon>Bacteria</taxon>
        <taxon>Pseudomonadati</taxon>
        <taxon>Bacteroidota</taxon>
        <taxon>Chitinophagia</taxon>
        <taxon>Chitinophagales</taxon>
        <taxon>Chitinophagaceae</taxon>
        <taxon>Puia</taxon>
    </lineage>
</organism>
<dbReference type="RefSeq" id="WP_188931557.1">
    <property type="nucleotide sequence ID" value="NZ_BMJC01000002.1"/>
</dbReference>
<gene>
    <name evidence="4" type="ORF">GCM10011511_22590</name>
</gene>
<dbReference type="AlphaFoldDB" id="A0A8J2UD20"/>
<comment type="caution">
    <text evidence="4">The sequence shown here is derived from an EMBL/GenBank/DDBJ whole genome shotgun (WGS) entry which is preliminary data.</text>
</comment>
<protein>
    <submittedName>
        <fullName evidence="4">DNA-binding response regulator</fullName>
    </submittedName>
</protein>
<reference evidence="4" key="1">
    <citation type="journal article" date="2014" name="Int. J. Syst. Evol. Microbiol.">
        <title>Complete genome sequence of Corynebacterium casei LMG S-19264T (=DSM 44701T), isolated from a smear-ripened cheese.</title>
        <authorList>
            <consortium name="US DOE Joint Genome Institute (JGI-PGF)"/>
            <person name="Walter F."/>
            <person name="Albersmeier A."/>
            <person name="Kalinowski J."/>
            <person name="Ruckert C."/>
        </authorList>
    </citation>
    <scope>NUCLEOTIDE SEQUENCE</scope>
    <source>
        <strain evidence="4">CGMCC 1.15448</strain>
    </source>
</reference>
<dbReference type="InterPro" id="IPR011006">
    <property type="entry name" value="CheY-like_superfamily"/>
</dbReference>
<dbReference type="Gene3D" id="2.40.50.1020">
    <property type="entry name" value="LytTr DNA-binding domain"/>
    <property type="match status" value="1"/>
</dbReference>
<dbReference type="Pfam" id="PF04397">
    <property type="entry name" value="LytTR"/>
    <property type="match status" value="1"/>
</dbReference>
<feature type="domain" description="Response regulatory" evidence="2">
    <location>
        <begin position="3"/>
        <end position="114"/>
    </location>
</feature>
<dbReference type="SMART" id="SM00850">
    <property type="entry name" value="LytTR"/>
    <property type="match status" value="1"/>
</dbReference>
<feature type="modified residue" description="4-aspartylphosphate" evidence="1">
    <location>
        <position position="54"/>
    </location>
</feature>
<dbReference type="InterPro" id="IPR046947">
    <property type="entry name" value="LytR-like"/>
</dbReference>
<dbReference type="PROSITE" id="PS50930">
    <property type="entry name" value="HTH_LYTTR"/>
    <property type="match status" value="1"/>
</dbReference>
<dbReference type="Proteomes" id="UP000607559">
    <property type="component" value="Unassembled WGS sequence"/>
</dbReference>
<dbReference type="SMART" id="SM00448">
    <property type="entry name" value="REC"/>
    <property type="match status" value="1"/>
</dbReference>